<dbReference type="GO" id="GO:0046695">
    <property type="term" value="C:SLIK (SAGA-like) complex"/>
    <property type="evidence" value="ECO:0007669"/>
    <property type="project" value="InterPro"/>
</dbReference>
<accession>A0A5J4WAD6</accession>
<dbReference type="GO" id="GO:0016251">
    <property type="term" value="F:RNA polymerase II general transcription initiation factor activity"/>
    <property type="evidence" value="ECO:0007669"/>
    <property type="project" value="InterPro"/>
</dbReference>
<keyword evidence="5" id="KW-0539">Nucleus</keyword>
<dbReference type="GO" id="GO:0000124">
    <property type="term" value="C:SAGA complex"/>
    <property type="evidence" value="ECO:0007669"/>
    <property type="project" value="InterPro"/>
</dbReference>
<dbReference type="SUPFAM" id="SSF47113">
    <property type="entry name" value="Histone-fold"/>
    <property type="match status" value="1"/>
</dbReference>
<dbReference type="InterPro" id="IPR009072">
    <property type="entry name" value="Histone-fold"/>
</dbReference>
<dbReference type="EMBL" id="SNRW01002911">
    <property type="protein sequence ID" value="KAA6391339.1"/>
    <property type="molecule type" value="Genomic_DNA"/>
</dbReference>
<evidence type="ECO:0000256" key="5">
    <source>
        <dbReference type="ARBA" id="ARBA00023242"/>
    </source>
</evidence>
<dbReference type="SMART" id="SM00803">
    <property type="entry name" value="TAF"/>
    <property type="match status" value="1"/>
</dbReference>
<reference evidence="9 10" key="1">
    <citation type="submission" date="2019-03" db="EMBL/GenBank/DDBJ databases">
        <title>Single cell metagenomics reveals metabolic interactions within the superorganism composed of flagellate Streblomastix strix and complex community of Bacteroidetes bacteria on its surface.</title>
        <authorList>
            <person name="Treitli S.C."/>
            <person name="Kolisko M."/>
            <person name="Husnik F."/>
            <person name="Keeling P."/>
            <person name="Hampl V."/>
        </authorList>
    </citation>
    <scope>NUCLEOTIDE SEQUENCE [LARGE SCALE GENOMIC DNA]</scope>
    <source>
        <strain evidence="9">ST1C</strain>
    </source>
</reference>
<evidence type="ECO:0000256" key="6">
    <source>
        <dbReference type="SAM" id="Coils"/>
    </source>
</evidence>
<dbReference type="PANTHER" id="PTHR10221:SF9">
    <property type="entry name" value="TRANSCRIPTION INITIATION FACTOR TFIID SUBUNIT 6"/>
    <property type="match status" value="1"/>
</dbReference>
<dbReference type="AlphaFoldDB" id="A0A5J4WAD6"/>
<feature type="compositionally biased region" description="Polar residues" evidence="7">
    <location>
        <begin position="416"/>
        <end position="433"/>
    </location>
</feature>
<feature type="region of interest" description="Disordered" evidence="7">
    <location>
        <begin position="693"/>
        <end position="713"/>
    </location>
</feature>
<proteinExistence type="inferred from homology"/>
<feature type="domain" description="TATA box binding protein associated factor (TAF) histone-like fold" evidence="8">
    <location>
        <begin position="43"/>
        <end position="104"/>
    </location>
</feature>
<dbReference type="GO" id="GO:0046982">
    <property type="term" value="F:protein heterodimerization activity"/>
    <property type="evidence" value="ECO:0007669"/>
    <property type="project" value="InterPro"/>
</dbReference>
<name>A0A5J4WAD6_9EUKA</name>
<evidence type="ECO:0000256" key="7">
    <source>
        <dbReference type="SAM" id="MobiDB-lite"/>
    </source>
</evidence>
<organism evidence="9 10">
    <name type="scientific">Streblomastix strix</name>
    <dbReference type="NCBI Taxonomy" id="222440"/>
    <lineage>
        <taxon>Eukaryota</taxon>
        <taxon>Metamonada</taxon>
        <taxon>Preaxostyla</taxon>
        <taxon>Oxymonadida</taxon>
        <taxon>Streblomastigidae</taxon>
        <taxon>Streblomastix</taxon>
    </lineage>
</organism>
<comment type="caution">
    <text evidence="9">The sequence shown here is derived from an EMBL/GenBank/DDBJ whole genome shotgun (WGS) entry which is preliminary data.</text>
</comment>
<dbReference type="Gene3D" id="1.25.40.770">
    <property type="entry name" value="TAF6, C-terminal HEAT repeat domain"/>
    <property type="match status" value="1"/>
</dbReference>
<dbReference type="Pfam" id="PF02969">
    <property type="entry name" value="TAF"/>
    <property type="match status" value="1"/>
</dbReference>
<dbReference type="Proteomes" id="UP000324800">
    <property type="component" value="Unassembled WGS sequence"/>
</dbReference>
<dbReference type="CDD" id="cd22931">
    <property type="entry name" value="HFD_TAF6"/>
    <property type="match status" value="1"/>
</dbReference>
<dbReference type="GO" id="GO:0051123">
    <property type="term" value="P:RNA polymerase II preinitiation complex assembly"/>
    <property type="evidence" value="ECO:0007669"/>
    <property type="project" value="TreeGrafter"/>
</dbReference>
<keyword evidence="6" id="KW-0175">Coiled coil</keyword>
<gene>
    <name evidence="9" type="ORF">EZS28_013134</name>
</gene>
<protein>
    <submittedName>
        <fullName evidence="9">Putative Transcription initiation factor TFIID subunit 6</fullName>
    </submittedName>
</protein>
<evidence type="ECO:0000313" key="9">
    <source>
        <dbReference type="EMBL" id="KAA6391339.1"/>
    </source>
</evidence>
<feature type="compositionally biased region" description="Basic and acidic residues" evidence="7">
    <location>
        <begin position="647"/>
        <end position="656"/>
    </location>
</feature>
<dbReference type="InterPro" id="IPR011442">
    <property type="entry name" value="TAF6_C"/>
</dbReference>
<dbReference type="OrthoDB" id="361039at2759"/>
<dbReference type="InterPro" id="IPR004823">
    <property type="entry name" value="TAF_TATA-bd_Histone-like_dom"/>
</dbReference>
<keyword evidence="9" id="KW-0396">Initiation factor</keyword>
<dbReference type="PANTHER" id="PTHR10221">
    <property type="entry name" value="TRANSCRIPTION INITIATION FACTOR TFIID SUBUNIT 6"/>
    <property type="match status" value="1"/>
</dbReference>
<dbReference type="CDD" id="cd08050">
    <property type="entry name" value="TAF6C"/>
    <property type="match status" value="1"/>
</dbReference>
<dbReference type="Pfam" id="PF07571">
    <property type="entry name" value="TAF6_C"/>
    <property type="match status" value="1"/>
</dbReference>
<comment type="subcellular location">
    <subcellularLocation>
        <location evidence="1">Nucleus</location>
    </subcellularLocation>
</comment>
<keyword evidence="4" id="KW-0804">Transcription</keyword>
<dbReference type="GO" id="GO:0003743">
    <property type="term" value="F:translation initiation factor activity"/>
    <property type="evidence" value="ECO:0007669"/>
    <property type="project" value="UniProtKB-KW"/>
</dbReference>
<evidence type="ECO:0000313" key="10">
    <source>
        <dbReference type="Proteomes" id="UP000324800"/>
    </source>
</evidence>
<evidence type="ECO:0000256" key="3">
    <source>
        <dbReference type="ARBA" id="ARBA00023015"/>
    </source>
</evidence>
<dbReference type="GO" id="GO:0003713">
    <property type="term" value="F:transcription coactivator activity"/>
    <property type="evidence" value="ECO:0007669"/>
    <property type="project" value="TreeGrafter"/>
</dbReference>
<comment type="similarity">
    <text evidence="2">Belongs to the TAF6 family.</text>
</comment>
<evidence type="ECO:0000256" key="2">
    <source>
        <dbReference type="ARBA" id="ARBA00007688"/>
    </source>
</evidence>
<feature type="region of interest" description="Disordered" evidence="7">
    <location>
        <begin position="636"/>
        <end position="656"/>
    </location>
</feature>
<dbReference type="GO" id="GO:0005669">
    <property type="term" value="C:transcription factor TFIID complex"/>
    <property type="evidence" value="ECO:0007669"/>
    <property type="project" value="InterPro"/>
</dbReference>
<evidence type="ECO:0000259" key="8">
    <source>
        <dbReference type="SMART" id="SM00803"/>
    </source>
</evidence>
<dbReference type="Gene3D" id="1.10.20.10">
    <property type="entry name" value="Histone, subunit A"/>
    <property type="match status" value="1"/>
</dbReference>
<keyword evidence="9" id="KW-0648">Protein biosynthesis</keyword>
<feature type="compositionally biased region" description="Low complexity" evidence="7">
    <location>
        <begin position="394"/>
        <end position="415"/>
    </location>
</feature>
<sequence length="713" mass="80311">MFERAIQQYGERSAMLWLLYVKFITSVCNDPTRASQIQHPYEMLTEQAFLAAQAKGVRLTPGGAKALSDHAELELRKIIEDAARFMRISKRTVLKPSDINFALQSRGEQPVFGYELSTPHALQRVPGVPGIYKEDDEEIDLSTLINEPFPPIPHPPSFTAHWLAIDGVQPLILQNPIPSKLLDAIQRDPSSILSDPSLAHELGIDTAQVGQGQSYVYGNGIEIKPPIKHDLSQELQLFYEKATQFILDVKDSLFENRIEGEPQQQQNFTSSQAVSNITDAQHRLESVYQSISGDPGLQQLMPYFSQFVATETIRNLHNCAVLYSIMRFVSAIFSSPYLNVDPYCHILIPAVLTCTLSNELGTLEDREYAKGGVLAQNDLGSIIVSTSGKVESSSSKRITQSSSGISSQTSTSNASYPQQPKQRQVAPQPQITNSTPERAFRVTHFDVRRFSALLLSKICRRLAISFSTFEMRLANTLVLSLLDPTRTLASHYGATVSLVALGPHVFYHALLSTNETTKKSKDKLNKDNKHKDIEQKIKQSFQTESDEQRLAVYIRWLQPSLCSDDANQRSEAEMIMSELCEALKRISVHPTFEAIMESDIKQENDEIEQLKDNEDIQIKQKNTLDNKKEMIIDIDGNDNEENNNNDLIDKQKPQQLPKKEILSSNSQNGHLRFYFPINELRDALGERFESVFGIDEDDEQGQDETIADDEQIH</sequence>
<keyword evidence="3" id="KW-0805">Transcription regulation</keyword>
<dbReference type="InterPro" id="IPR046344">
    <property type="entry name" value="TAF6_C_sf"/>
</dbReference>
<evidence type="ECO:0000256" key="1">
    <source>
        <dbReference type="ARBA" id="ARBA00004123"/>
    </source>
</evidence>
<feature type="coiled-coil region" evidence="6">
    <location>
        <begin position="593"/>
        <end position="620"/>
    </location>
</feature>
<feature type="region of interest" description="Disordered" evidence="7">
    <location>
        <begin position="394"/>
        <end position="433"/>
    </location>
</feature>
<dbReference type="InterPro" id="IPR037796">
    <property type="entry name" value="TAF6"/>
</dbReference>
<feature type="compositionally biased region" description="Acidic residues" evidence="7">
    <location>
        <begin position="694"/>
        <end position="713"/>
    </location>
</feature>
<evidence type="ECO:0000256" key="4">
    <source>
        <dbReference type="ARBA" id="ARBA00023163"/>
    </source>
</evidence>